<dbReference type="EMBL" id="CATQJL010000305">
    <property type="protein sequence ID" value="CAJ0600911.1"/>
    <property type="molecule type" value="Genomic_DNA"/>
</dbReference>
<reference evidence="2" key="1">
    <citation type="submission" date="2023-07" db="EMBL/GenBank/DDBJ databases">
        <authorList>
            <consortium name="CYATHOMIX"/>
        </authorList>
    </citation>
    <scope>NUCLEOTIDE SEQUENCE</scope>
    <source>
        <strain evidence="2">N/A</strain>
    </source>
</reference>
<dbReference type="AlphaFoldDB" id="A0AA36GZA4"/>
<dbReference type="Proteomes" id="UP001176961">
    <property type="component" value="Unassembled WGS sequence"/>
</dbReference>
<dbReference type="Pfam" id="PF10327">
    <property type="entry name" value="7TM_GPCR_Sri"/>
    <property type="match status" value="1"/>
</dbReference>
<proteinExistence type="predicted"/>
<sequence>MLPLGRKYLCSTLRLHSTIVLYQTSRDMHRSAITGLVIQAVAVTSSTVVPMFMLCHILLLPPSSATFISHYATCSTLLFSLKSFNSSISMILTTKPYREHFATVTGLNFILSRYSVGKVLPKIKEPTLVSSSAVVNSNNQL</sequence>
<evidence type="ECO:0000313" key="2">
    <source>
        <dbReference type="EMBL" id="CAJ0600911.1"/>
    </source>
</evidence>
<name>A0AA36GZA4_CYLNA</name>
<comment type="caution">
    <text evidence="2">The sequence shown here is derived from an EMBL/GenBank/DDBJ whole genome shotgun (WGS) entry which is preliminary data.</text>
</comment>
<keyword evidence="1" id="KW-1133">Transmembrane helix</keyword>
<gene>
    <name evidence="2" type="ORF">CYNAS_LOCUS12894</name>
</gene>
<keyword evidence="1" id="KW-0472">Membrane</keyword>
<accession>A0AA36GZA4</accession>
<keyword evidence="1" id="KW-0812">Transmembrane</keyword>
<evidence type="ECO:0000256" key="1">
    <source>
        <dbReference type="SAM" id="Phobius"/>
    </source>
</evidence>
<evidence type="ECO:0000313" key="3">
    <source>
        <dbReference type="Proteomes" id="UP001176961"/>
    </source>
</evidence>
<organism evidence="2 3">
    <name type="scientific">Cylicocyclus nassatus</name>
    <name type="common">Nematode worm</name>
    <dbReference type="NCBI Taxonomy" id="53992"/>
    <lineage>
        <taxon>Eukaryota</taxon>
        <taxon>Metazoa</taxon>
        <taxon>Ecdysozoa</taxon>
        <taxon>Nematoda</taxon>
        <taxon>Chromadorea</taxon>
        <taxon>Rhabditida</taxon>
        <taxon>Rhabditina</taxon>
        <taxon>Rhabditomorpha</taxon>
        <taxon>Strongyloidea</taxon>
        <taxon>Strongylidae</taxon>
        <taxon>Cylicocyclus</taxon>
    </lineage>
</organism>
<keyword evidence="3" id="KW-1185">Reference proteome</keyword>
<dbReference type="InterPro" id="IPR019429">
    <property type="entry name" value="7TM_GPCR_serpentine_rcpt_Sri"/>
</dbReference>
<feature type="transmembrane region" description="Helical" evidence="1">
    <location>
        <begin position="36"/>
        <end position="59"/>
    </location>
</feature>
<protein>
    <submittedName>
        <fullName evidence="2">Uncharacterized protein</fullName>
    </submittedName>
</protein>